<feature type="transmembrane region" description="Helical" evidence="7">
    <location>
        <begin position="569"/>
        <end position="588"/>
    </location>
</feature>
<dbReference type="InterPro" id="IPR004477">
    <property type="entry name" value="ComEC_N"/>
</dbReference>
<dbReference type="Proteomes" id="UP001151234">
    <property type="component" value="Unassembled WGS sequence"/>
</dbReference>
<keyword evidence="11" id="KW-1185">Reference proteome</keyword>
<dbReference type="AlphaFoldDB" id="A0A9X3ZHA0"/>
<dbReference type="EMBL" id="JAPJZI010000001">
    <property type="protein sequence ID" value="MDA5398486.1"/>
    <property type="molecule type" value="Genomic_DNA"/>
</dbReference>
<comment type="caution">
    <text evidence="10">The sequence shown here is derived from an EMBL/GenBank/DDBJ whole genome shotgun (WGS) entry which is preliminary data.</text>
</comment>
<evidence type="ECO:0000256" key="4">
    <source>
        <dbReference type="ARBA" id="ARBA00022989"/>
    </source>
</evidence>
<proteinExistence type="predicted"/>
<dbReference type="PANTHER" id="PTHR30619">
    <property type="entry name" value="DNA INTERNALIZATION/COMPETENCE PROTEIN COMEC/REC2"/>
    <property type="match status" value="1"/>
</dbReference>
<feature type="transmembrane region" description="Helical" evidence="7">
    <location>
        <begin position="477"/>
        <end position="507"/>
    </location>
</feature>
<keyword evidence="4 7" id="KW-1133">Transmembrane helix</keyword>
<protein>
    <submittedName>
        <fullName evidence="10">ComEC/Rec2 family competence protein</fullName>
    </submittedName>
</protein>
<feature type="transmembrane region" description="Helical" evidence="7">
    <location>
        <begin position="384"/>
        <end position="403"/>
    </location>
</feature>
<keyword evidence="3 7" id="KW-0812">Transmembrane</keyword>
<gene>
    <name evidence="10" type="ORF">OQ273_07885</name>
</gene>
<evidence type="ECO:0000256" key="7">
    <source>
        <dbReference type="SAM" id="Phobius"/>
    </source>
</evidence>
<feature type="compositionally biased region" description="Basic and acidic residues" evidence="6">
    <location>
        <begin position="1"/>
        <end position="14"/>
    </location>
</feature>
<dbReference type="InterPro" id="IPR025405">
    <property type="entry name" value="DUF4131"/>
</dbReference>
<feature type="compositionally biased region" description="Basic and acidic residues" evidence="6">
    <location>
        <begin position="20"/>
        <end position="32"/>
    </location>
</feature>
<evidence type="ECO:0000256" key="1">
    <source>
        <dbReference type="ARBA" id="ARBA00004651"/>
    </source>
</evidence>
<comment type="subcellular location">
    <subcellularLocation>
        <location evidence="1">Cell membrane</location>
        <topology evidence="1">Multi-pass membrane protein</topology>
    </subcellularLocation>
</comment>
<dbReference type="RefSeq" id="WP_267989902.1">
    <property type="nucleotide sequence ID" value="NZ_JAPJZI010000001.1"/>
</dbReference>
<keyword evidence="5 7" id="KW-0472">Membrane</keyword>
<sequence length="771" mass="82541">MNSSDRVKDGRSAERLAAPDAHDRAPTSREGARPGSFTSIWRTLIDALRKEAGPGQAMLWLPVSMALGAATWFVLPERPAILPVAVALGCCMIVLAVSDREWLRKSGLLVAGFVLAMLAADFETRQLNTTLLDGEVTTNIVGTVVARDVDHAGRLRYTIKVDRSFDPQLRRPPETVRLVARANHEPVEIGGGVSGLVRLRPPSGPALPGSFDFTYNSFFNGIGANGFFLGKPDTTYVPDASGRGWFEEGGLTLQRLRQKISERVKEVLPGEAGGFAAALTVADRRSMSPDTVDALRQSGLAHVLAISGLHMALVAGTFFLLVRACFSVFPTIVQAVPTKKYAAVGALAIATLYLSISGASVSTQRAWIMLVIMLIAVLADRQALTMRNVAIAAMIIIVITPSAVLGPGFQMSFAATAALIATYALWNKPRPGTGRAEAGWLGTPARVLFVFFLGLAVTSLVAGLATAPFAIHHFHRIAAYGLLANLAAMPIVTFIVMPAGMFAVLLMPLGLEKWPLIVMGGGLDAVIAIARYVRDIGGAVVVGQISPWITLVAVAGLLIFVLSRTRLRIVGLALLLLAGAAMTIPRTWPDILIAEDGRLVALVNKGGLATNRKRPPRFIFEQWQTGLKRTRHDTPLDIAGGINDLGSALEASAARTDHMQCAAKTFCVGVSGSGTKLALVEDLSYLGAACDEADIVVTAASIAMERCYSGALLITGRMLRQSGALAIWTKTNGNQPKIRSAVASVDRAWTRHRAYNWRNDSFYKITPSWRQ</sequence>
<feature type="transmembrane region" description="Helical" evidence="7">
    <location>
        <begin position="409"/>
        <end position="426"/>
    </location>
</feature>
<reference evidence="10" key="1">
    <citation type="submission" date="2022-11" db="EMBL/GenBank/DDBJ databases">
        <title>Draft genome sequence of Hoeflea poritis E7-10 and Hoeflea prorocentri PM5-8, separated from scleractinian coral Porites lutea and marine dinoflagellate.</title>
        <authorList>
            <person name="Zhang G."/>
            <person name="Wei Q."/>
            <person name="Cai L."/>
        </authorList>
    </citation>
    <scope>NUCLEOTIDE SEQUENCE</scope>
    <source>
        <strain evidence="10">PM5-8</strain>
    </source>
</reference>
<feature type="domain" description="ComEC/Rec2-related protein" evidence="8">
    <location>
        <begin position="279"/>
        <end position="565"/>
    </location>
</feature>
<feature type="transmembrane region" description="Helical" evidence="7">
    <location>
        <begin position="57"/>
        <end position="75"/>
    </location>
</feature>
<feature type="transmembrane region" description="Helical" evidence="7">
    <location>
        <begin position="81"/>
        <end position="98"/>
    </location>
</feature>
<feature type="transmembrane region" description="Helical" evidence="7">
    <location>
        <begin position="545"/>
        <end position="562"/>
    </location>
</feature>
<evidence type="ECO:0000313" key="11">
    <source>
        <dbReference type="Proteomes" id="UP001151234"/>
    </source>
</evidence>
<evidence type="ECO:0000259" key="9">
    <source>
        <dbReference type="Pfam" id="PF13567"/>
    </source>
</evidence>
<evidence type="ECO:0000256" key="3">
    <source>
        <dbReference type="ARBA" id="ARBA00022692"/>
    </source>
</evidence>
<dbReference type="PANTHER" id="PTHR30619:SF1">
    <property type="entry name" value="RECOMBINATION PROTEIN 2"/>
    <property type="match status" value="1"/>
</dbReference>
<feature type="domain" description="DUF4131" evidence="9">
    <location>
        <begin position="80"/>
        <end position="228"/>
    </location>
</feature>
<dbReference type="Pfam" id="PF03772">
    <property type="entry name" value="Competence"/>
    <property type="match status" value="1"/>
</dbReference>
<dbReference type="GO" id="GO:0005886">
    <property type="term" value="C:plasma membrane"/>
    <property type="evidence" value="ECO:0007669"/>
    <property type="project" value="UniProtKB-SubCell"/>
</dbReference>
<evidence type="ECO:0000256" key="6">
    <source>
        <dbReference type="SAM" id="MobiDB-lite"/>
    </source>
</evidence>
<evidence type="ECO:0000256" key="5">
    <source>
        <dbReference type="ARBA" id="ARBA00023136"/>
    </source>
</evidence>
<evidence type="ECO:0000313" key="10">
    <source>
        <dbReference type="EMBL" id="MDA5398486.1"/>
    </source>
</evidence>
<dbReference type="NCBIfam" id="TIGR00360">
    <property type="entry name" value="ComEC_N-term"/>
    <property type="match status" value="1"/>
</dbReference>
<keyword evidence="2" id="KW-1003">Cell membrane</keyword>
<name>A0A9X3ZHA0_9HYPH</name>
<feature type="region of interest" description="Disordered" evidence="6">
    <location>
        <begin position="1"/>
        <end position="34"/>
    </location>
</feature>
<feature type="transmembrane region" description="Helical" evidence="7">
    <location>
        <begin position="341"/>
        <end position="363"/>
    </location>
</feature>
<organism evidence="10 11">
    <name type="scientific">Hoeflea prorocentri</name>
    <dbReference type="NCBI Taxonomy" id="1922333"/>
    <lineage>
        <taxon>Bacteria</taxon>
        <taxon>Pseudomonadati</taxon>
        <taxon>Pseudomonadota</taxon>
        <taxon>Alphaproteobacteria</taxon>
        <taxon>Hyphomicrobiales</taxon>
        <taxon>Rhizobiaceae</taxon>
        <taxon>Hoeflea</taxon>
    </lineage>
</organism>
<evidence type="ECO:0000259" key="8">
    <source>
        <dbReference type="Pfam" id="PF03772"/>
    </source>
</evidence>
<feature type="transmembrane region" description="Helical" evidence="7">
    <location>
        <begin position="303"/>
        <end position="329"/>
    </location>
</feature>
<accession>A0A9X3ZHA0</accession>
<feature type="transmembrane region" description="Helical" evidence="7">
    <location>
        <begin position="514"/>
        <end position="533"/>
    </location>
</feature>
<evidence type="ECO:0000256" key="2">
    <source>
        <dbReference type="ARBA" id="ARBA00022475"/>
    </source>
</evidence>
<dbReference type="Pfam" id="PF13567">
    <property type="entry name" value="DUF4131"/>
    <property type="match status" value="1"/>
</dbReference>
<feature type="transmembrane region" description="Helical" evidence="7">
    <location>
        <begin position="447"/>
        <end position="471"/>
    </location>
</feature>
<dbReference type="InterPro" id="IPR052159">
    <property type="entry name" value="Competence_DNA_uptake"/>
</dbReference>